<gene>
    <name evidence="1" type="ORF">SAMN05444387_0653</name>
</gene>
<accession>A0ABY1IYS4</accession>
<dbReference type="EMBL" id="FRBX01000001">
    <property type="protein sequence ID" value="SHL45786.1"/>
    <property type="molecule type" value="Genomic_DNA"/>
</dbReference>
<sequence>MNEKKKKVPPKSLEQLLEETKTQKEILLKILEKITKENPEDQTPN</sequence>
<proteinExistence type="predicted"/>
<comment type="caution">
    <text evidence="1">The sequence shown here is derived from an EMBL/GenBank/DDBJ whole genome shotgun (WGS) entry which is preliminary data.</text>
</comment>
<evidence type="ECO:0000313" key="2">
    <source>
        <dbReference type="Proteomes" id="UP000184216"/>
    </source>
</evidence>
<dbReference type="Proteomes" id="UP000184216">
    <property type="component" value="Unassembled WGS sequence"/>
</dbReference>
<evidence type="ECO:0000313" key="1">
    <source>
        <dbReference type="EMBL" id="SHL45786.1"/>
    </source>
</evidence>
<reference evidence="1 2" key="1">
    <citation type="submission" date="2016-11" db="EMBL/GenBank/DDBJ databases">
        <authorList>
            <person name="Varghese N."/>
            <person name="Submissions S."/>
        </authorList>
    </citation>
    <scope>NUCLEOTIDE SEQUENCE [LARGE SCALE GENOMIC DNA]</scope>
    <source>
        <strain evidence="1 2">DSM 6368</strain>
    </source>
</reference>
<protein>
    <submittedName>
        <fullName evidence="1">Uncharacterized protein</fullName>
    </submittedName>
</protein>
<organism evidence="1 2">
    <name type="scientific">Flavobacterium pectinovorum</name>
    <dbReference type="NCBI Taxonomy" id="29533"/>
    <lineage>
        <taxon>Bacteria</taxon>
        <taxon>Pseudomonadati</taxon>
        <taxon>Bacteroidota</taxon>
        <taxon>Flavobacteriia</taxon>
        <taxon>Flavobacteriales</taxon>
        <taxon>Flavobacteriaceae</taxon>
        <taxon>Flavobacterium</taxon>
    </lineage>
</organism>
<name>A0ABY1IYS4_9FLAO</name>
<dbReference type="RefSeq" id="WP_159438456.1">
    <property type="nucleotide sequence ID" value="NZ_FRBX01000001.1"/>
</dbReference>
<keyword evidence="2" id="KW-1185">Reference proteome</keyword>